<dbReference type="Gene3D" id="3.30.450.20">
    <property type="entry name" value="PAS domain"/>
    <property type="match status" value="1"/>
</dbReference>
<protein>
    <recommendedName>
        <fullName evidence="1">PAS domain-containing protein</fullName>
    </recommendedName>
</protein>
<dbReference type="SUPFAM" id="SSF55785">
    <property type="entry name" value="PYP-like sensor domain (PAS domain)"/>
    <property type="match status" value="1"/>
</dbReference>
<sequence length="48" mass="5652">MNLVGEIIFEDHRGALVTGYLPHEILSKSIFDFVYHEDRLVKLHALWK</sequence>
<comment type="caution">
    <text evidence="2">The sequence shown here is derived from an EMBL/GenBank/DDBJ whole genome shotgun (WGS) entry which is preliminary data.</text>
</comment>
<reference evidence="2" key="1">
    <citation type="submission" date="2021-02" db="EMBL/GenBank/DDBJ databases">
        <authorList>
            <person name="Nowell W R."/>
        </authorList>
    </citation>
    <scope>NUCLEOTIDE SEQUENCE</scope>
</reference>
<gene>
    <name evidence="2" type="ORF">QYT958_LOCUS46254</name>
</gene>
<organism evidence="2 3">
    <name type="scientific">Rotaria socialis</name>
    <dbReference type="NCBI Taxonomy" id="392032"/>
    <lineage>
        <taxon>Eukaryota</taxon>
        <taxon>Metazoa</taxon>
        <taxon>Spiralia</taxon>
        <taxon>Gnathifera</taxon>
        <taxon>Rotifera</taxon>
        <taxon>Eurotatoria</taxon>
        <taxon>Bdelloidea</taxon>
        <taxon>Philodinida</taxon>
        <taxon>Philodinidae</taxon>
        <taxon>Rotaria</taxon>
    </lineage>
</organism>
<evidence type="ECO:0000313" key="2">
    <source>
        <dbReference type="EMBL" id="CAF5124087.1"/>
    </source>
</evidence>
<dbReference type="InterPro" id="IPR035965">
    <property type="entry name" value="PAS-like_dom_sf"/>
</dbReference>
<feature type="domain" description="PAS" evidence="1">
    <location>
        <begin position="1"/>
        <end position="39"/>
    </location>
</feature>
<dbReference type="AlphaFoldDB" id="A0A822FE08"/>
<dbReference type="Proteomes" id="UP000663848">
    <property type="component" value="Unassembled WGS sequence"/>
</dbReference>
<accession>A0A822FE08</accession>
<evidence type="ECO:0000259" key="1">
    <source>
        <dbReference type="PROSITE" id="PS50112"/>
    </source>
</evidence>
<evidence type="ECO:0000313" key="3">
    <source>
        <dbReference type="Proteomes" id="UP000663848"/>
    </source>
</evidence>
<name>A0A822FE08_9BILA</name>
<dbReference type="EMBL" id="CAJOBR010081342">
    <property type="protein sequence ID" value="CAF5124087.1"/>
    <property type="molecule type" value="Genomic_DNA"/>
</dbReference>
<dbReference type="PROSITE" id="PS50112">
    <property type="entry name" value="PAS"/>
    <property type="match status" value="1"/>
</dbReference>
<feature type="non-terminal residue" evidence="2">
    <location>
        <position position="48"/>
    </location>
</feature>
<proteinExistence type="predicted"/>
<dbReference type="InterPro" id="IPR000014">
    <property type="entry name" value="PAS"/>
</dbReference>